<evidence type="ECO:0000313" key="1">
    <source>
        <dbReference type="EMBL" id="NHR08393.1"/>
    </source>
</evidence>
<name>A0ABX0LBE5_9NEIS</name>
<sequence>MDNKEIESRLNQLTGNLMGVQTLLLSVVATSGRRAEIANHFREESARMLATMNAESNLSDETLSYLDHWCTTTLSMLLSDEDL</sequence>
<comment type="caution">
    <text evidence="1">The sequence shown here is derived from an EMBL/GenBank/DDBJ whole genome shotgun (WGS) entry which is preliminary data.</text>
</comment>
<organism evidence="1 2">
    <name type="scientific">Chromobacterium fluminis</name>
    <dbReference type="NCBI Taxonomy" id="3044269"/>
    <lineage>
        <taxon>Bacteria</taxon>
        <taxon>Pseudomonadati</taxon>
        <taxon>Pseudomonadota</taxon>
        <taxon>Betaproteobacteria</taxon>
        <taxon>Neisseriales</taxon>
        <taxon>Chromobacteriaceae</taxon>
        <taxon>Chromobacterium</taxon>
    </lineage>
</organism>
<evidence type="ECO:0000313" key="2">
    <source>
        <dbReference type="Proteomes" id="UP001515641"/>
    </source>
</evidence>
<accession>A0ABX0LBE5</accession>
<evidence type="ECO:0008006" key="3">
    <source>
        <dbReference type="Google" id="ProtNLM"/>
    </source>
</evidence>
<dbReference type="RefSeq" id="WP_166454054.1">
    <property type="nucleotide sequence ID" value="NZ_JAAOMA010000059.1"/>
</dbReference>
<protein>
    <recommendedName>
        <fullName evidence="3">Transcriptional regulator</fullName>
    </recommendedName>
</protein>
<dbReference type="EMBL" id="JAAOMA010000059">
    <property type="protein sequence ID" value="NHR08393.1"/>
    <property type="molecule type" value="Genomic_DNA"/>
</dbReference>
<gene>
    <name evidence="1" type="ORF">HA052_24685</name>
</gene>
<proteinExistence type="predicted"/>
<keyword evidence="2" id="KW-1185">Reference proteome</keyword>
<reference evidence="1 2" key="1">
    <citation type="submission" date="2020-03" db="EMBL/GenBank/DDBJ databases">
        <title>Draft genome sequence of environmentally isolated cultures.</title>
        <authorList>
            <person name="Wilson H.S."/>
            <person name="De Leon M.E."/>
        </authorList>
    </citation>
    <scope>NUCLEOTIDE SEQUENCE [LARGE SCALE GENOMIC DNA]</scope>
    <source>
        <strain evidence="1 2">HSC-31F16</strain>
    </source>
</reference>
<dbReference type="Proteomes" id="UP001515641">
    <property type="component" value="Unassembled WGS sequence"/>
</dbReference>